<evidence type="ECO:0000313" key="2">
    <source>
        <dbReference type="EMBL" id="GCC42295.1"/>
    </source>
</evidence>
<name>A0A401TI32_CHIPU</name>
<feature type="compositionally biased region" description="Polar residues" evidence="1">
    <location>
        <begin position="321"/>
        <end position="331"/>
    </location>
</feature>
<feature type="compositionally biased region" description="Pro residues" evidence="1">
    <location>
        <begin position="249"/>
        <end position="264"/>
    </location>
</feature>
<feature type="compositionally biased region" description="Basic and acidic residues" evidence="1">
    <location>
        <begin position="17"/>
        <end position="26"/>
    </location>
</feature>
<evidence type="ECO:0000256" key="1">
    <source>
        <dbReference type="SAM" id="MobiDB-lite"/>
    </source>
</evidence>
<organism evidence="2 3">
    <name type="scientific">Chiloscyllium punctatum</name>
    <name type="common">Brownbanded bambooshark</name>
    <name type="synonym">Hemiscyllium punctatum</name>
    <dbReference type="NCBI Taxonomy" id="137246"/>
    <lineage>
        <taxon>Eukaryota</taxon>
        <taxon>Metazoa</taxon>
        <taxon>Chordata</taxon>
        <taxon>Craniata</taxon>
        <taxon>Vertebrata</taxon>
        <taxon>Chondrichthyes</taxon>
        <taxon>Elasmobranchii</taxon>
        <taxon>Galeomorphii</taxon>
        <taxon>Galeoidea</taxon>
        <taxon>Orectolobiformes</taxon>
        <taxon>Hemiscylliidae</taxon>
        <taxon>Chiloscyllium</taxon>
    </lineage>
</organism>
<sequence length="347" mass="37315">PSRAPEMPSLCCLGKSADGKDLEKRPVAGGRLTEEEEEDLEDLEEDDSAASGDLVMGDYPHHPSAHPLDPSAAPHPYPHYPGHWYPDPTSETRSNGSERWCPPLSAASSTIARARNRSQASLPPNPRVGAPRWEVSVPCRPPERRLGPDAPSRRCLTPDPARTLALGLAPVPGPRGAASPLPQRHCASCGRLQTGDFTRPRVPEPGLHPRDGYPPSPGLVVGFGLVNANTTSSSSSSPARLLQQGWAPTSPPPPHPLPPHPPTRPSSRGLGVNPQVNERQMTGRVVYDARLHRAMLTQGGDNESRDQSKAGYQQPRHAKTPAQSCQGKCQQPTPPDPFDAPCYVNQQ</sequence>
<keyword evidence="3" id="KW-1185">Reference proteome</keyword>
<proteinExistence type="predicted"/>
<feature type="compositionally biased region" description="Basic and acidic residues" evidence="1">
    <location>
        <begin position="198"/>
        <end position="211"/>
    </location>
</feature>
<accession>A0A401TI32</accession>
<comment type="caution">
    <text evidence="2">The sequence shown here is derived from an EMBL/GenBank/DDBJ whole genome shotgun (WGS) entry which is preliminary data.</text>
</comment>
<gene>
    <name evidence="2" type="ORF">chiPu_0026011</name>
</gene>
<feature type="region of interest" description="Disordered" evidence="1">
    <location>
        <begin position="1"/>
        <end position="347"/>
    </location>
</feature>
<reference evidence="2 3" key="1">
    <citation type="journal article" date="2018" name="Nat. Ecol. Evol.">
        <title>Shark genomes provide insights into elasmobranch evolution and the origin of vertebrates.</title>
        <authorList>
            <person name="Hara Y"/>
            <person name="Yamaguchi K"/>
            <person name="Onimaru K"/>
            <person name="Kadota M"/>
            <person name="Koyanagi M"/>
            <person name="Keeley SD"/>
            <person name="Tatsumi K"/>
            <person name="Tanaka K"/>
            <person name="Motone F"/>
            <person name="Kageyama Y"/>
            <person name="Nozu R"/>
            <person name="Adachi N"/>
            <person name="Nishimura O"/>
            <person name="Nakagawa R"/>
            <person name="Tanegashima C"/>
            <person name="Kiyatake I"/>
            <person name="Matsumoto R"/>
            <person name="Murakumo K"/>
            <person name="Nishida K"/>
            <person name="Terakita A"/>
            <person name="Kuratani S"/>
            <person name="Sato K"/>
            <person name="Hyodo S Kuraku.S."/>
        </authorList>
    </citation>
    <scope>NUCLEOTIDE SEQUENCE [LARGE SCALE GENOMIC DNA]</scope>
</reference>
<evidence type="ECO:0000313" key="3">
    <source>
        <dbReference type="Proteomes" id="UP000287033"/>
    </source>
</evidence>
<feature type="compositionally biased region" description="Polar residues" evidence="1">
    <location>
        <begin position="106"/>
        <end position="122"/>
    </location>
</feature>
<feature type="non-terminal residue" evidence="2">
    <location>
        <position position="1"/>
    </location>
</feature>
<feature type="compositionally biased region" description="Acidic residues" evidence="1">
    <location>
        <begin position="34"/>
        <end position="48"/>
    </location>
</feature>
<protein>
    <submittedName>
        <fullName evidence="2">Uncharacterized protein</fullName>
    </submittedName>
</protein>
<dbReference type="Proteomes" id="UP000287033">
    <property type="component" value="Unassembled WGS sequence"/>
</dbReference>
<dbReference type="EMBL" id="BEZZ01070563">
    <property type="protein sequence ID" value="GCC42295.1"/>
    <property type="molecule type" value="Genomic_DNA"/>
</dbReference>
<dbReference type="AlphaFoldDB" id="A0A401TI32"/>